<evidence type="ECO:0000259" key="14">
    <source>
        <dbReference type="PROSITE" id="PS51686"/>
    </source>
</evidence>
<dbReference type="InterPro" id="IPR023267">
    <property type="entry name" value="RCMT"/>
</dbReference>
<keyword evidence="8 13" id="KW-0949">S-adenosyl-L-methionine</keyword>
<dbReference type="PANTHER" id="PTHR22807:SF53">
    <property type="entry name" value="RIBOSOMAL RNA SMALL SUBUNIT METHYLTRANSFERASE B-RELATED"/>
    <property type="match status" value="1"/>
</dbReference>
<dbReference type="RefSeq" id="WP_074790779.1">
    <property type="nucleotide sequence ID" value="NZ_FNZX01000008.1"/>
</dbReference>
<dbReference type="Gene3D" id="3.40.50.150">
    <property type="entry name" value="Vaccinia Virus protein VP39"/>
    <property type="match status" value="1"/>
</dbReference>
<evidence type="ECO:0000256" key="6">
    <source>
        <dbReference type="ARBA" id="ARBA00022603"/>
    </source>
</evidence>
<dbReference type="GO" id="GO:0006355">
    <property type="term" value="P:regulation of DNA-templated transcription"/>
    <property type="evidence" value="ECO:0007669"/>
    <property type="project" value="InterPro"/>
</dbReference>
<evidence type="ECO:0000256" key="7">
    <source>
        <dbReference type="ARBA" id="ARBA00022679"/>
    </source>
</evidence>
<name>A0A1H7J122_9FIRM</name>
<dbReference type="CDD" id="cd02440">
    <property type="entry name" value="AdoMet_MTases"/>
    <property type="match status" value="1"/>
</dbReference>
<evidence type="ECO:0000256" key="8">
    <source>
        <dbReference type="ARBA" id="ARBA00022691"/>
    </source>
</evidence>
<evidence type="ECO:0000256" key="2">
    <source>
        <dbReference type="ARBA" id="ARBA00004496"/>
    </source>
</evidence>
<dbReference type="Proteomes" id="UP000182321">
    <property type="component" value="Unassembled WGS sequence"/>
</dbReference>
<evidence type="ECO:0000313" key="16">
    <source>
        <dbReference type="Proteomes" id="UP000182321"/>
    </source>
</evidence>
<dbReference type="GO" id="GO:0005737">
    <property type="term" value="C:cytoplasm"/>
    <property type="evidence" value="ECO:0007669"/>
    <property type="project" value="UniProtKB-SubCell"/>
</dbReference>
<dbReference type="InterPro" id="IPR006027">
    <property type="entry name" value="NusB_RsmB_TIM44"/>
</dbReference>
<feature type="active site" description="Nucleophile" evidence="13">
    <location>
        <position position="380"/>
    </location>
</feature>
<feature type="binding site" evidence="13">
    <location>
        <position position="327"/>
    </location>
    <ligand>
        <name>S-adenosyl-L-methionine</name>
        <dbReference type="ChEBI" id="CHEBI:59789"/>
    </ligand>
</feature>
<dbReference type="Gene3D" id="1.10.940.10">
    <property type="entry name" value="NusB-like"/>
    <property type="match status" value="1"/>
</dbReference>
<dbReference type="AlphaFoldDB" id="A0A1H7J122"/>
<dbReference type="SUPFAM" id="SSF53335">
    <property type="entry name" value="S-adenosyl-L-methionine-dependent methyltransferases"/>
    <property type="match status" value="1"/>
</dbReference>
<dbReference type="Pfam" id="PF01189">
    <property type="entry name" value="Methyltr_RsmB-F"/>
    <property type="match status" value="1"/>
</dbReference>
<keyword evidence="6 13" id="KW-0489">Methyltransferase</keyword>
<evidence type="ECO:0000256" key="5">
    <source>
        <dbReference type="ARBA" id="ARBA00022552"/>
    </source>
</evidence>
<dbReference type="SUPFAM" id="SSF48013">
    <property type="entry name" value="NusB-like"/>
    <property type="match status" value="1"/>
</dbReference>
<dbReference type="InterPro" id="IPR049560">
    <property type="entry name" value="MeTrfase_RsmB-F_NOP2_cat"/>
</dbReference>
<proteinExistence type="inferred from homology"/>
<dbReference type="InterPro" id="IPR035926">
    <property type="entry name" value="NusB-like_sf"/>
</dbReference>
<dbReference type="PANTHER" id="PTHR22807">
    <property type="entry name" value="NOP2 YEAST -RELATED NOL1/NOP2/FMU SUN DOMAIN-CONTAINING"/>
    <property type="match status" value="1"/>
</dbReference>
<dbReference type="Pfam" id="PF01029">
    <property type="entry name" value="NusB"/>
    <property type="match status" value="1"/>
</dbReference>
<evidence type="ECO:0000256" key="11">
    <source>
        <dbReference type="ARBA" id="ARBA00031088"/>
    </source>
</evidence>
<keyword evidence="4" id="KW-0963">Cytoplasm</keyword>
<feature type="binding site" evidence="13">
    <location>
        <position position="309"/>
    </location>
    <ligand>
        <name>S-adenosyl-L-methionine</name>
        <dbReference type="ChEBI" id="CHEBI:59789"/>
    </ligand>
</feature>
<dbReference type="NCBIfam" id="TIGR00563">
    <property type="entry name" value="rsmB"/>
    <property type="match status" value="1"/>
</dbReference>
<comment type="catalytic activity">
    <reaction evidence="12">
        <text>cytidine(967) in 16S rRNA + S-adenosyl-L-methionine = 5-methylcytidine(967) in 16S rRNA + S-adenosyl-L-homocysteine + H(+)</text>
        <dbReference type="Rhea" id="RHEA:42748"/>
        <dbReference type="Rhea" id="RHEA-COMP:10219"/>
        <dbReference type="Rhea" id="RHEA-COMP:10220"/>
        <dbReference type="ChEBI" id="CHEBI:15378"/>
        <dbReference type="ChEBI" id="CHEBI:57856"/>
        <dbReference type="ChEBI" id="CHEBI:59789"/>
        <dbReference type="ChEBI" id="CHEBI:74483"/>
        <dbReference type="ChEBI" id="CHEBI:82748"/>
        <dbReference type="EC" id="2.1.1.176"/>
    </reaction>
</comment>
<keyword evidence="9 13" id="KW-0694">RNA-binding</keyword>
<keyword evidence="7 13" id="KW-0808">Transferase</keyword>
<keyword evidence="5" id="KW-0698">rRNA processing</keyword>
<protein>
    <recommendedName>
        <fullName evidence="3">16S rRNA (cytosine(967)-C(5))-methyltransferase</fullName>
        <ecNumber evidence="3">2.1.1.176</ecNumber>
    </recommendedName>
    <alternativeName>
        <fullName evidence="10">16S rRNA m5C967 methyltransferase</fullName>
    </alternativeName>
    <alternativeName>
        <fullName evidence="11">rRNA (cytosine-C(5)-)-methyltransferase RsmB</fullName>
    </alternativeName>
</protein>
<dbReference type="PROSITE" id="PS51686">
    <property type="entry name" value="SAM_MT_RSMB_NOP"/>
    <property type="match status" value="1"/>
</dbReference>
<evidence type="ECO:0000256" key="13">
    <source>
        <dbReference type="PROSITE-ProRule" id="PRU01023"/>
    </source>
</evidence>
<reference evidence="16" key="1">
    <citation type="submission" date="2016-10" db="EMBL/GenBank/DDBJ databases">
        <authorList>
            <person name="Varghese N."/>
        </authorList>
    </citation>
    <scope>NUCLEOTIDE SEQUENCE [LARGE SCALE GENOMIC DNA]</scope>
    <source>
        <strain evidence="16">ACV-9</strain>
    </source>
</reference>
<dbReference type="InterPro" id="IPR054728">
    <property type="entry name" value="RsmB-like_ferredoxin"/>
</dbReference>
<evidence type="ECO:0000313" key="15">
    <source>
        <dbReference type="EMBL" id="SEK68336.1"/>
    </source>
</evidence>
<organism evidence="15 16">
    <name type="scientific">Pseudobutyrivibrio ruminis</name>
    <dbReference type="NCBI Taxonomy" id="46206"/>
    <lineage>
        <taxon>Bacteria</taxon>
        <taxon>Bacillati</taxon>
        <taxon>Bacillota</taxon>
        <taxon>Clostridia</taxon>
        <taxon>Lachnospirales</taxon>
        <taxon>Lachnospiraceae</taxon>
        <taxon>Pseudobutyrivibrio</taxon>
    </lineage>
</organism>
<dbReference type="Gene3D" id="3.30.70.1170">
    <property type="entry name" value="Sun protein, domain 3"/>
    <property type="match status" value="1"/>
</dbReference>
<dbReference type="PRINTS" id="PR02008">
    <property type="entry name" value="RCMTFAMILY"/>
</dbReference>
<comment type="function">
    <text evidence="1">Specifically methylates the cytosine at position 967 (m5C967) of 16S rRNA.</text>
</comment>
<keyword evidence="16" id="KW-1185">Reference proteome</keyword>
<dbReference type="InterPro" id="IPR001678">
    <property type="entry name" value="MeTrfase_RsmB-F_NOP2_dom"/>
</dbReference>
<dbReference type="EMBL" id="FNZX01000008">
    <property type="protein sequence ID" value="SEK68336.1"/>
    <property type="molecule type" value="Genomic_DNA"/>
</dbReference>
<feature type="binding site" evidence="13">
    <location>
        <begin position="259"/>
        <end position="265"/>
    </location>
    <ligand>
        <name>S-adenosyl-L-methionine</name>
        <dbReference type="ChEBI" id="CHEBI:59789"/>
    </ligand>
</feature>
<dbReference type="GO" id="GO:0003723">
    <property type="term" value="F:RNA binding"/>
    <property type="evidence" value="ECO:0007669"/>
    <property type="project" value="UniProtKB-UniRule"/>
</dbReference>
<evidence type="ECO:0000256" key="12">
    <source>
        <dbReference type="ARBA" id="ARBA00047283"/>
    </source>
</evidence>
<evidence type="ECO:0000256" key="4">
    <source>
        <dbReference type="ARBA" id="ARBA00022490"/>
    </source>
</evidence>
<evidence type="ECO:0000256" key="3">
    <source>
        <dbReference type="ARBA" id="ARBA00012140"/>
    </source>
</evidence>
<evidence type="ECO:0000256" key="1">
    <source>
        <dbReference type="ARBA" id="ARBA00002724"/>
    </source>
</evidence>
<dbReference type="EC" id="2.1.1.176" evidence="3"/>
<accession>A0A1H7J122</accession>
<feature type="binding site" evidence="13">
    <location>
        <position position="282"/>
    </location>
    <ligand>
        <name>S-adenosyl-L-methionine</name>
        <dbReference type="ChEBI" id="CHEBI:59789"/>
    </ligand>
</feature>
<sequence>MSDNNKINTRMIAFETLLEILEHGQFSHIYLKAVLDKYAYLDKNERAFITRLVNGTVERKLQLDYIIDSFSKTKAKKMKPVIRTIMRMGAYEIFYMDSVPDSATCNEYVKIAKKKGFTGLSGFVNGVLRNVSRQKLEVKFKDLCTKYSMPQWIVDKWTSEYGKEQTEEILKGFYEPQDLCIRVNLSKVTREELKEKLESRNISVRICDTIDSACYINGYDSLASIPEFNQGLFYIQDYSSQLVPYRAGIKDTDKVIDVCAAPGGKALHAAQIASQGSVEARDLTEAKVSLINENIQRTGATNITAKQWDATEFDQAAENQYDVVIADLPCSGLGIIRKKPDIKYNQTEESLNELVQLQANILDTVCKYVKDGGTLCYSTCTINKDENENQVSNFLSSHKDFTMVNMEQLLPDSSHDGFFICVMKKN</sequence>
<dbReference type="GO" id="GO:0008649">
    <property type="term" value="F:rRNA methyltransferase activity"/>
    <property type="evidence" value="ECO:0007669"/>
    <property type="project" value="InterPro"/>
</dbReference>
<dbReference type="InterPro" id="IPR004573">
    <property type="entry name" value="rRNA_ssu_MeTfrase_B"/>
</dbReference>
<comment type="similarity">
    <text evidence="13">Belongs to the class I-like SAM-binding methyltransferase superfamily. RsmB/NOP family.</text>
</comment>
<dbReference type="NCBIfam" id="NF011494">
    <property type="entry name" value="PRK14902.1"/>
    <property type="match status" value="1"/>
</dbReference>
<dbReference type="Pfam" id="PF22458">
    <property type="entry name" value="RsmF-B_ferredox"/>
    <property type="match status" value="1"/>
</dbReference>
<evidence type="ECO:0000256" key="9">
    <source>
        <dbReference type="ARBA" id="ARBA00022884"/>
    </source>
</evidence>
<comment type="subcellular location">
    <subcellularLocation>
        <location evidence="2">Cytoplasm</location>
    </subcellularLocation>
</comment>
<feature type="domain" description="SAM-dependent MTase RsmB/NOP-type" evidence="14">
    <location>
        <begin position="169"/>
        <end position="426"/>
    </location>
</feature>
<evidence type="ECO:0000256" key="10">
    <source>
        <dbReference type="ARBA" id="ARBA00030399"/>
    </source>
</evidence>
<dbReference type="InterPro" id="IPR029063">
    <property type="entry name" value="SAM-dependent_MTases_sf"/>
</dbReference>
<gene>
    <name evidence="15" type="ORF">SAMN02910377_01554</name>
</gene>